<evidence type="ECO:0000313" key="3">
    <source>
        <dbReference type="EMBL" id="SDT88708.1"/>
    </source>
</evidence>
<feature type="domain" description="Immunity protein Imm33" evidence="2">
    <location>
        <begin position="19"/>
        <end position="101"/>
    </location>
</feature>
<dbReference type="InterPro" id="IPR018689">
    <property type="entry name" value="Imm33_dom"/>
</dbReference>
<accession>A0ABY0V692</accession>
<feature type="region of interest" description="Disordered" evidence="1">
    <location>
        <begin position="107"/>
        <end position="129"/>
    </location>
</feature>
<gene>
    <name evidence="3" type="ORF">SAMN04489714_0571</name>
</gene>
<organism evidence="3 4">
    <name type="scientific">Schaalia radingae</name>
    <dbReference type="NCBI Taxonomy" id="131110"/>
    <lineage>
        <taxon>Bacteria</taxon>
        <taxon>Bacillati</taxon>
        <taxon>Actinomycetota</taxon>
        <taxon>Actinomycetes</taxon>
        <taxon>Actinomycetales</taxon>
        <taxon>Actinomycetaceae</taxon>
        <taxon>Schaalia</taxon>
    </lineage>
</organism>
<dbReference type="RefSeq" id="WP_070725051.1">
    <property type="nucleotide sequence ID" value="NZ_LT629792.1"/>
</dbReference>
<sequence>MADTQSPEIPEFIPKSGACLVTNTILSGEGRLKWCVREESARPEDNGWRFFSHIDTDEYLADPSNFTVISFNHAIRIEPAVMGLYDLPVGTDVQLVVDEKGRRFMDNETGDVVIGPSSDGDSPEDTHED</sequence>
<dbReference type="Pfam" id="PF09951">
    <property type="entry name" value="Imm33"/>
    <property type="match status" value="1"/>
</dbReference>
<reference evidence="3 4" key="1">
    <citation type="submission" date="2016-10" db="EMBL/GenBank/DDBJ databases">
        <authorList>
            <person name="Varghese N."/>
            <person name="Submissions S."/>
        </authorList>
    </citation>
    <scope>NUCLEOTIDE SEQUENCE [LARGE SCALE GENOMIC DNA]</scope>
    <source>
        <strain evidence="3 4">DSM 9169</strain>
    </source>
</reference>
<evidence type="ECO:0000259" key="2">
    <source>
        <dbReference type="Pfam" id="PF09951"/>
    </source>
</evidence>
<evidence type="ECO:0000256" key="1">
    <source>
        <dbReference type="SAM" id="MobiDB-lite"/>
    </source>
</evidence>
<keyword evidence="4" id="KW-1185">Reference proteome</keyword>
<proteinExistence type="predicted"/>
<dbReference type="Proteomes" id="UP000198976">
    <property type="component" value="Chromosome I"/>
</dbReference>
<protein>
    <recommendedName>
        <fullName evidence="2">Immunity protein Imm33 domain-containing protein</fullName>
    </recommendedName>
</protein>
<dbReference type="EMBL" id="LT629792">
    <property type="protein sequence ID" value="SDT88708.1"/>
    <property type="molecule type" value="Genomic_DNA"/>
</dbReference>
<evidence type="ECO:0000313" key="4">
    <source>
        <dbReference type="Proteomes" id="UP000198976"/>
    </source>
</evidence>
<name>A0ABY0V692_9ACTO</name>